<gene>
    <name evidence="2" type="ORF">M9Y10_040870</name>
</gene>
<feature type="region of interest" description="Disordered" evidence="1">
    <location>
        <begin position="113"/>
        <end position="132"/>
    </location>
</feature>
<reference evidence="2 3" key="1">
    <citation type="submission" date="2024-04" db="EMBL/GenBank/DDBJ databases">
        <title>Tritrichomonas musculus Genome.</title>
        <authorList>
            <person name="Alves-Ferreira E."/>
            <person name="Grigg M."/>
            <person name="Lorenzi H."/>
            <person name="Galac M."/>
        </authorList>
    </citation>
    <scope>NUCLEOTIDE SEQUENCE [LARGE SCALE GENOMIC DNA]</scope>
    <source>
        <strain evidence="2 3">EAF2021</strain>
    </source>
</reference>
<evidence type="ECO:0000313" key="3">
    <source>
        <dbReference type="Proteomes" id="UP001470230"/>
    </source>
</evidence>
<protein>
    <recommendedName>
        <fullName evidence="4">Nucleoplasmin-like domain-containing protein</fullName>
    </recommendedName>
</protein>
<comment type="caution">
    <text evidence="2">The sequence shown here is derived from an EMBL/GenBank/DDBJ whole genome shotgun (WGS) entry which is preliminary data.</text>
</comment>
<feature type="compositionally biased region" description="Acidic residues" evidence="1">
    <location>
        <begin position="119"/>
        <end position="132"/>
    </location>
</feature>
<evidence type="ECO:0008006" key="4">
    <source>
        <dbReference type="Google" id="ProtNLM"/>
    </source>
</evidence>
<evidence type="ECO:0000256" key="1">
    <source>
        <dbReference type="SAM" id="MobiDB-lite"/>
    </source>
</evidence>
<organism evidence="2 3">
    <name type="scientific">Tritrichomonas musculus</name>
    <dbReference type="NCBI Taxonomy" id="1915356"/>
    <lineage>
        <taxon>Eukaryota</taxon>
        <taxon>Metamonada</taxon>
        <taxon>Parabasalia</taxon>
        <taxon>Tritrichomonadida</taxon>
        <taxon>Tritrichomonadidae</taxon>
        <taxon>Tritrichomonas</taxon>
    </lineage>
</organism>
<evidence type="ECO:0000313" key="2">
    <source>
        <dbReference type="EMBL" id="KAK8885422.1"/>
    </source>
</evidence>
<accession>A0ABR2K4M1</accession>
<dbReference type="Proteomes" id="UP001470230">
    <property type="component" value="Unassembled WGS sequence"/>
</dbReference>
<proteinExistence type="predicted"/>
<keyword evidence="3" id="KW-1185">Reference proteome</keyword>
<dbReference type="EMBL" id="JAPFFF010000007">
    <property type="protein sequence ID" value="KAK8885422.1"/>
    <property type="molecule type" value="Genomic_DNA"/>
</dbReference>
<name>A0ABR2K4M1_9EUKA</name>
<sequence>MSEEKIVTFKISEKEPLVIDFGGNESAQFHKVSIENLDKEHPTKLIAEFDAYTPDSVESGEPKKERSREEIVIFDGSKDEFEISYRPDAADNTKFIVDGPGTIIVHGQFGPRSAFLPEVSEEEEEEEEGKEE</sequence>